<evidence type="ECO:0000313" key="2">
    <source>
        <dbReference type="Proteomes" id="UP000298493"/>
    </source>
</evidence>
<comment type="caution">
    <text evidence="1">The sequence shown here is derived from an EMBL/GenBank/DDBJ whole genome shotgun (WGS) entry which is preliminary data.</text>
</comment>
<gene>
    <name evidence="1" type="ORF">E6O75_ATG09606</name>
</gene>
<dbReference type="Proteomes" id="UP000298493">
    <property type="component" value="Unassembled WGS sequence"/>
</dbReference>
<name>A0A4Z1P872_9PEZI</name>
<protein>
    <submittedName>
        <fullName evidence="1">Uncharacterized protein</fullName>
    </submittedName>
</protein>
<proteinExistence type="predicted"/>
<reference evidence="1 2" key="1">
    <citation type="submission" date="2019-04" db="EMBL/GenBank/DDBJ databases">
        <title>High contiguity whole genome sequence and gene annotation resource for two Venturia nashicola isolates.</title>
        <authorList>
            <person name="Prokchorchik M."/>
            <person name="Won K."/>
            <person name="Lee Y."/>
            <person name="Choi E.D."/>
            <person name="Segonzac C."/>
            <person name="Sohn K.H."/>
        </authorList>
    </citation>
    <scope>NUCLEOTIDE SEQUENCE [LARGE SCALE GENOMIC DNA]</scope>
    <source>
        <strain evidence="1 2">PRI2</strain>
    </source>
</reference>
<sequence length="146" mass="16014">MTAGQSKKKSTAGNPACIIVPACAHNPFQAHLLRGSMLYEPLSFADRMLAVPANRTTQRLVEHVFLDRMSCGVAKGLAARLGVEFDWVAIEFLDADDVAPRGQLAWVAVHIVAERTRTSVFGFSDLSLIYLISAIMRSPSRCDPPW</sequence>
<dbReference type="EMBL" id="SNSC02000017">
    <property type="protein sequence ID" value="TID16840.1"/>
    <property type="molecule type" value="Genomic_DNA"/>
</dbReference>
<accession>A0A4Z1P872</accession>
<evidence type="ECO:0000313" key="1">
    <source>
        <dbReference type="EMBL" id="TID16840.1"/>
    </source>
</evidence>
<keyword evidence="2" id="KW-1185">Reference proteome</keyword>
<organism evidence="1 2">
    <name type="scientific">Venturia nashicola</name>
    <dbReference type="NCBI Taxonomy" id="86259"/>
    <lineage>
        <taxon>Eukaryota</taxon>
        <taxon>Fungi</taxon>
        <taxon>Dikarya</taxon>
        <taxon>Ascomycota</taxon>
        <taxon>Pezizomycotina</taxon>
        <taxon>Dothideomycetes</taxon>
        <taxon>Pleosporomycetidae</taxon>
        <taxon>Venturiales</taxon>
        <taxon>Venturiaceae</taxon>
        <taxon>Venturia</taxon>
    </lineage>
</organism>
<dbReference type="AlphaFoldDB" id="A0A4Z1P872"/>